<dbReference type="InterPro" id="IPR036291">
    <property type="entry name" value="NAD(P)-bd_dom_sf"/>
</dbReference>
<keyword evidence="3" id="KW-1185">Reference proteome</keyword>
<dbReference type="PANTHER" id="PTHR43245">
    <property type="entry name" value="BIFUNCTIONAL POLYMYXIN RESISTANCE PROTEIN ARNA"/>
    <property type="match status" value="1"/>
</dbReference>
<dbReference type="EMBL" id="SIJK02000001">
    <property type="protein sequence ID" value="MBP1464306.1"/>
    <property type="molecule type" value="Genomic_DNA"/>
</dbReference>
<protein>
    <submittedName>
        <fullName evidence="2">GDP-mannose 4,6-dehydratase</fullName>
        <ecNumber evidence="2">4.2.1.47</ecNumber>
    </submittedName>
</protein>
<evidence type="ECO:0000313" key="2">
    <source>
        <dbReference type="EMBL" id="MBP1464306.1"/>
    </source>
</evidence>
<name>A0ABS4D4E0_9CHLR</name>
<organism evidence="2 3">
    <name type="scientific">Candidatus Chloroploca mongolica</name>
    <dbReference type="NCBI Taxonomy" id="2528176"/>
    <lineage>
        <taxon>Bacteria</taxon>
        <taxon>Bacillati</taxon>
        <taxon>Chloroflexota</taxon>
        <taxon>Chloroflexia</taxon>
        <taxon>Chloroflexales</taxon>
        <taxon>Chloroflexineae</taxon>
        <taxon>Oscillochloridaceae</taxon>
        <taxon>Candidatus Chloroploca</taxon>
    </lineage>
</organism>
<accession>A0ABS4D4E0</accession>
<dbReference type="InterPro" id="IPR001509">
    <property type="entry name" value="Epimerase_deHydtase"/>
</dbReference>
<dbReference type="RefSeq" id="WP_135475851.1">
    <property type="nucleotide sequence ID" value="NZ_SIJK02000001.1"/>
</dbReference>
<feature type="domain" description="NAD-dependent epimerase/dehydratase" evidence="1">
    <location>
        <begin position="3"/>
        <end position="239"/>
    </location>
</feature>
<keyword evidence="2" id="KW-0456">Lyase</keyword>
<dbReference type="SUPFAM" id="SSF51735">
    <property type="entry name" value="NAD(P)-binding Rossmann-fold domains"/>
    <property type="match status" value="1"/>
</dbReference>
<sequence length="307" mass="32618">MQIFVTGGAGFIGSHLVKLLVQQGHTVHVFDDLSSGRRERISGYGEAVQFTRGDVCDAEAVAAAMHRADLVFHLAAMVSVVESVEHPPQAYATNVLGTVHVLEAARRHGVQRVVQASTCAVYGNTEQLPVSEQTPVQPLSPYASTKLAAEQAGQLYHHLYGLATVALRFFNVYGPGQDPASPYAAVVPRFVAALRAGEQPRIFGDGLQSRDFVFVGDIVQALWTAARSDHVAGGVFNVGTGRQASVGELAALIGAALQVKVEPIFLPPRAGEVRHSRADVTLFAERTGYHATTTLAEGLNATVAAML</sequence>
<dbReference type="InterPro" id="IPR050177">
    <property type="entry name" value="Lipid_A_modif_metabolic_enz"/>
</dbReference>
<dbReference type="Gene3D" id="3.40.50.720">
    <property type="entry name" value="NAD(P)-binding Rossmann-like Domain"/>
    <property type="match status" value="1"/>
</dbReference>
<dbReference type="Proteomes" id="UP001193081">
    <property type="component" value="Unassembled WGS sequence"/>
</dbReference>
<dbReference type="EC" id="4.2.1.47" evidence="2"/>
<dbReference type="GO" id="GO:0008446">
    <property type="term" value="F:GDP-mannose 4,6-dehydratase activity"/>
    <property type="evidence" value="ECO:0007669"/>
    <property type="project" value="UniProtKB-EC"/>
</dbReference>
<proteinExistence type="predicted"/>
<evidence type="ECO:0000259" key="1">
    <source>
        <dbReference type="Pfam" id="PF01370"/>
    </source>
</evidence>
<dbReference type="PANTHER" id="PTHR43245:SF13">
    <property type="entry name" value="UDP-D-APIOSE_UDP-D-XYLOSE SYNTHASE 2"/>
    <property type="match status" value="1"/>
</dbReference>
<gene>
    <name evidence="2" type="ORF">EYB53_001165</name>
</gene>
<reference evidence="2 3" key="1">
    <citation type="submission" date="2021-03" db="EMBL/GenBank/DDBJ databases">
        <authorList>
            <person name="Grouzdev D.S."/>
        </authorList>
    </citation>
    <scope>NUCLEOTIDE SEQUENCE [LARGE SCALE GENOMIC DNA]</scope>
    <source>
        <strain evidence="2 3">M50-1</strain>
    </source>
</reference>
<dbReference type="Pfam" id="PF01370">
    <property type="entry name" value="Epimerase"/>
    <property type="match status" value="1"/>
</dbReference>
<dbReference type="Gene3D" id="3.90.25.10">
    <property type="entry name" value="UDP-galactose 4-epimerase, domain 1"/>
    <property type="match status" value="1"/>
</dbReference>
<comment type="caution">
    <text evidence="2">The sequence shown here is derived from an EMBL/GenBank/DDBJ whole genome shotgun (WGS) entry which is preliminary data.</text>
</comment>
<evidence type="ECO:0000313" key="3">
    <source>
        <dbReference type="Proteomes" id="UP001193081"/>
    </source>
</evidence>